<organism evidence="1 2">
    <name type="scientific">Streptomyces atratus</name>
    <dbReference type="NCBI Taxonomy" id="1893"/>
    <lineage>
        <taxon>Bacteria</taxon>
        <taxon>Bacillati</taxon>
        <taxon>Actinomycetota</taxon>
        <taxon>Actinomycetes</taxon>
        <taxon>Kitasatosporales</taxon>
        <taxon>Streptomycetaceae</taxon>
        <taxon>Streptomyces</taxon>
    </lineage>
</organism>
<name>A0A2Z5J7F2_STRAR</name>
<gene>
    <name evidence="1" type="ORF">C5746_04055</name>
</gene>
<protein>
    <submittedName>
        <fullName evidence="1">Uncharacterized protein</fullName>
    </submittedName>
</protein>
<proteinExistence type="predicted"/>
<reference evidence="1 2" key="1">
    <citation type="journal article" date="2018" name="Front. Microbiol.">
        <title>Genome Sequencing of Streptomyces atratus SCSIOZH16 and Activation Production of Nocardamine via Metabolic Engineering.</title>
        <authorList>
            <person name="Li Y."/>
            <person name="Zhang C."/>
            <person name="Liu C."/>
            <person name="Ju J."/>
            <person name="Ma J."/>
        </authorList>
    </citation>
    <scope>NUCLEOTIDE SEQUENCE [LARGE SCALE GENOMIC DNA]</scope>
    <source>
        <strain evidence="1 2">SCSIO_ZH16</strain>
    </source>
</reference>
<dbReference type="RefSeq" id="WP_114242933.1">
    <property type="nucleotide sequence ID" value="NZ_CP027306.1"/>
</dbReference>
<dbReference type="KEGG" id="sata:C5746_04055"/>
<evidence type="ECO:0000313" key="2">
    <source>
        <dbReference type="Proteomes" id="UP000252698"/>
    </source>
</evidence>
<dbReference type="AlphaFoldDB" id="A0A2Z5J7F2"/>
<accession>A0A2Z5J7F2</accession>
<dbReference type="GeneID" id="95517726"/>
<dbReference type="Proteomes" id="UP000252698">
    <property type="component" value="Chromosome"/>
</dbReference>
<sequence length="72" mass="7829">MRVAVDAAALRARRLTVGAQRQLDRRTVSLVCRPLKPGPTAVTEEGARSWLRHLASGPFLAAMTLYIVVAES</sequence>
<evidence type="ECO:0000313" key="1">
    <source>
        <dbReference type="EMBL" id="AXE76268.1"/>
    </source>
</evidence>
<dbReference type="EMBL" id="CP027306">
    <property type="protein sequence ID" value="AXE76268.1"/>
    <property type="molecule type" value="Genomic_DNA"/>
</dbReference>